<dbReference type="PANTHER" id="PTHR12242:SF1">
    <property type="entry name" value="MYND-TYPE DOMAIN-CONTAINING PROTEIN"/>
    <property type="match status" value="1"/>
</dbReference>
<comment type="caution">
    <text evidence="7">The sequence shown here is derived from an EMBL/GenBank/DDBJ whole genome shotgun (WGS) entry which is preliminary data.</text>
</comment>
<dbReference type="Proteomes" id="UP001221142">
    <property type="component" value="Unassembled WGS sequence"/>
</dbReference>
<evidence type="ECO:0000256" key="1">
    <source>
        <dbReference type="ARBA" id="ARBA00004127"/>
    </source>
</evidence>
<reference evidence="7" key="1">
    <citation type="submission" date="2023-03" db="EMBL/GenBank/DDBJ databases">
        <title>Massive genome expansion in bonnet fungi (Mycena s.s.) driven by repeated elements and novel gene families across ecological guilds.</title>
        <authorList>
            <consortium name="Lawrence Berkeley National Laboratory"/>
            <person name="Harder C.B."/>
            <person name="Miyauchi S."/>
            <person name="Viragh M."/>
            <person name="Kuo A."/>
            <person name="Thoen E."/>
            <person name="Andreopoulos B."/>
            <person name="Lu D."/>
            <person name="Skrede I."/>
            <person name="Drula E."/>
            <person name="Henrissat B."/>
            <person name="Morin E."/>
            <person name="Kohler A."/>
            <person name="Barry K."/>
            <person name="LaButti K."/>
            <person name="Morin E."/>
            <person name="Salamov A."/>
            <person name="Lipzen A."/>
            <person name="Mereny Z."/>
            <person name="Hegedus B."/>
            <person name="Baldrian P."/>
            <person name="Stursova M."/>
            <person name="Weitz H."/>
            <person name="Taylor A."/>
            <person name="Grigoriev I.V."/>
            <person name="Nagy L.G."/>
            <person name="Martin F."/>
            <person name="Kauserud H."/>
        </authorList>
    </citation>
    <scope>NUCLEOTIDE SEQUENCE</scope>
    <source>
        <strain evidence="7">9284</strain>
    </source>
</reference>
<gene>
    <name evidence="7" type="ORF">FB45DRAFT_841989</name>
</gene>
<feature type="compositionally biased region" description="Basic and acidic residues" evidence="5">
    <location>
        <begin position="266"/>
        <end position="292"/>
    </location>
</feature>
<accession>A0AAD7BBD4</accession>
<dbReference type="GO" id="GO:0016020">
    <property type="term" value="C:membrane"/>
    <property type="evidence" value="ECO:0007669"/>
    <property type="project" value="InterPro"/>
</dbReference>
<dbReference type="Pfam" id="PF04750">
    <property type="entry name" value="Far-17a_AIG1"/>
    <property type="match status" value="1"/>
</dbReference>
<feature type="transmembrane region" description="Helical" evidence="6">
    <location>
        <begin position="35"/>
        <end position="59"/>
    </location>
</feature>
<dbReference type="EMBL" id="JARKIF010000024">
    <property type="protein sequence ID" value="KAJ7615541.1"/>
    <property type="molecule type" value="Genomic_DNA"/>
</dbReference>
<keyword evidence="3 6" id="KW-1133">Transmembrane helix</keyword>
<sequence>MLALLSWSNFGVHPSSFDPSFKFVSSPFVSPATLAALRLLVALYALCTICTDLGFNVHYGAGDSFLSYFTVLSYIGLTAYYWAAAVQTFFYARYGSYPLRRWPQALQAGHVVLQSTIVSFPFITTIVFWSLLSSGDTFSTTFSAWSNISIHALNTPFALFDLLFTNVPPAPWLALPIHILFLACYLGVAYITHHTQGFYVYSFLDPQEQGALLAAYVIGIAAGGIILFSLSRGVAVLRQRWASRRGLIPASDEEEGTSEAIDDWEEVGRPADEREERDLEAGKKEGRESPRR</sequence>
<feature type="transmembrane region" description="Helical" evidence="6">
    <location>
        <begin position="111"/>
        <end position="132"/>
    </location>
</feature>
<protein>
    <recommendedName>
        <fullName evidence="9">FAR-17a/AIG1-like protein</fullName>
    </recommendedName>
</protein>
<evidence type="ECO:0000256" key="4">
    <source>
        <dbReference type="ARBA" id="ARBA00023136"/>
    </source>
</evidence>
<evidence type="ECO:0000313" key="7">
    <source>
        <dbReference type="EMBL" id="KAJ7615541.1"/>
    </source>
</evidence>
<comment type="subcellular location">
    <subcellularLocation>
        <location evidence="1">Endomembrane system</location>
        <topology evidence="1">Multi-pass membrane protein</topology>
    </subcellularLocation>
</comment>
<dbReference type="GO" id="GO:0012505">
    <property type="term" value="C:endomembrane system"/>
    <property type="evidence" value="ECO:0007669"/>
    <property type="project" value="UniProtKB-SubCell"/>
</dbReference>
<feature type="transmembrane region" description="Helical" evidence="6">
    <location>
        <begin position="211"/>
        <end position="230"/>
    </location>
</feature>
<evidence type="ECO:0000313" key="8">
    <source>
        <dbReference type="Proteomes" id="UP001221142"/>
    </source>
</evidence>
<organism evidence="7 8">
    <name type="scientific">Roridomyces roridus</name>
    <dbReference type="NCBI Taxonomy" id="1738132"/>
    <lineage>
        <taxon>Eukaryota</taxon>
        <taxon>Fungi</taxon>
        <taxon>Dikarya</taxon>
        <taxon>Basidiomycota</taxon>
        <taxon>Agaricomycotina</taxon>
        <taxon>Agaricomycetes</taxon>
        <taxon>Agaricomycetidae</taxon>
        <taxon>Agaricales</taxon>
        <taxon>Marasmiineae</taxon>
        <taxon>Mycenaceae</taxon>
        <taxon>Roridomyces</taxon>
    </lineage>
</organism>
<feature type="transmembrane region" description="Helical" evidence="6">
    <location>
        <begin position="171"/>
        <end position="191"/>
    </location>
</feature>
<evidence type="ECO:0000256" key="5">
    <source>
        <dbReference type="SAM" id="MobiDB-lite"/>
    </source>
</evidence>
<keyword evidence="4 6" id="KW-0472">Membrane</keyword>
<keyword evidence="8" id="KW-1185">Reference proteome</keyword>
<dbReference type="AlphaFoldDB" id="A0AAD7BBD4"/>
<proteinExistence type="predicted"/>
<dbReference type="InterPro" id="IPR006838">
    <property type="entry name" value="ADTRP_AIG1"/>
</dbReference>
<evidence type="ECO:0000256" key="2">
    <source>
        <dbReference type="ARBA" id="ARBA00022692"/>
    </source>
</evidence>
<feature type="transmembrane region" description="Helical" evidence="6">
    <location>
        <begin position="65"/>
        <end position="90"/>
    </location>
</feature>
<evidence type="ECO:0000256" key="3">
    <source>
        <dbReference type="ARBA" id="ARBA00022989"/>
    </source>
</evidence>
<dbReference type="PANTHER" id="PTHR12242">
    <property type="entry name" value="OS02G0130600 PROTEIN-RELATED"/>
    <property type="match status" value="1"/>
</dbReference>
<feature type="region of interest" description="Disordered" evidence="5">
    <location>
        <begin position="249"/>
        <end position="292"/>
    </location>
</feature>
<name>A0AAD7BBD4_9AGAR</name>
<evidence type="ECO:0008006" key="9">
    <source>
        <dbReference type="Google" id="ProtNLM"/>
    </source>
</evidence>
<evidence type="ECO:0000256" key="6">
    <source>
        <dbReference type="SAM" id="Phobius"/>
    </source>
</evidence>
<feature type="compositionally biased region" description="Acidic residues" evidence="5">
    <location>
        <begin position="251"/>
        <end position="265"/>
    </location>
</feature>
<keyword evidence="2 6" id="KW-0812">Transmembrane</keyword>